<accession>A0A9W4U3Y8</accession>
<keyword evidence="2" id="KW-0456">Lyase</keyword>
<dbReference type="InterPro" id="IPR006840">
    <property type="entry name" value="ChaC"/>
</dbReference>
<dbReference type="InterPro" id="IPR013024">
    <property type="entry name" value="GGCT-like"/>
</dbReference>
<name>A0A9W4U3Y8_9PLEO</name>
<dbReference type="OrthoDB" id="1933483at2759"/>
<proteinExistence type="predicted"/>
<dbReference type="Pfam" id="PF04752">
    <property type="entry name" value="ChaC"/>
    <property type="match status" value="1"/>
</dbReference>
<dbReference type="PANTHER" id="PTHR12192">
    <property type="entry name" value="CATION TRANSPORT PROTEIN CHAC-RELATED"/>
    <property type="match status" value="1"/>
</dbReference>
<evidence type="ECO:0000313" key="5">
    <source>
        <dbReference type="Proteomes" id="UP001152607"/>
    </source>
</evidence>
<keyword evidence="5" id="KW-1185">Reference proteome</keyword>
<dbReference type="Gene3D" id="3.10.490.10">
    <property type="entry name" value="Gamma-glutamyl cyclotransferase-like"/>
    <property type="match status" value="1"/>
</dbReference>
<sequence>MANNDQQGMTQIDTFGNNDDFWLFGYGSLIWKPPPHFDKRVPGYIEGYVRRFWQASEDHRGTPEAPGRVATLIDRAHWETLTDHHESTERVWGAAYHIPTSHVAEVREYLDIREINGYSIQFTPFRPADSPNSTIHCLVYIGLPENPQFLGPQDPDRLARHILKSRGPSGENREYLFQLETALLGLSDESEDAHISDLVRRCKEIEAGQGKGGEGADGTPLHKFGGTEEQEEVERG</sequence>
<dbReference type="SUPFAM" id="SSF110857">
    <property type="entry name" value="Gamma-glutamyl cyclotransferase-like"/>
    <property type="match status" value="1"/>
</dbReference>
<dbReference type="GO" id="GO:0005737">
    <property type="term" value="C:cytoplasm"/>
    <property type="evidence" value="ECO:0007669"/>
    <property type="project" value="TreeGrafter"/>
</dbReference>
<evidence type="ECO:0000256" key="1">
    <source>
        <dbReference type="ARBA" id="ARBA00012344"/>
    </source>
</evidence>
<dbReference type="GO" id="GO:0061928">
    <property type="term" value="F:glutathione specific gamma-glutamylcyclotransferase activity"/>
    <property type="evidence" value="ECO:0007669"/>
    <property type="project" value="UniProtKB-EC"/>
</dbReference>
<dbReference type="Proteomes" id="UP001152607">
    <property type="component" value="Unassembled WGS sequence"/>
</dbReference>
<feature type="region of interest" description="Disordered" evidence="3">
    <location>
        <begin position="206"/>
        <end position="236"/>
    </location>
</feature>
<evidence type="ECO:0000256" key="2">
    <source>
        <dbReference type="ARBA" id="ARBA00023239"/>
    </source>
</evidence>
<protein>
    <recommendedName>
        <fullName evidence="1">glutathione-specific gamma-glutamylcyclotransferase</fullName>
        <ecNumber evidence="1">4.3.2.7</ecNumber>
    </recommendedName>
</protein>
<organism evidence="4 5">
    <name type="scientific">Periconia digitata</name>
    <dbReference type="NCBI Taxonomy" id="1303443"/>
    <lineage>
        <taxon>Eukaryota</taxon>
        <taxon>Fungi</taxon>
        <taxon>Dikarya</taxon>
        <taxon>Ascomycota</taxon>
        <taxon>Pezizomycotina</taxon>
        <taxon>Dothideomycetes</taxon>
        <taxon>Pleosporomycetidae</taxon>
        <taxon>Pleosporales</taxon>
        <taxon>Massarineae</taxon>
        <taxon>Periconiaceae</taxon>
        <taxon>Periconia</taxon>
    </lineage>
</organism>
<dbReference type="FunFam" id="3.10.490.10:FF:000021">
    <property type="entry name" value="Gamma-glutamylcyclotransferase"/>
    <property type="match status" value="1"/>
</dbReference>
<dbReference type="InterPro" id="IPR036568">
    <property type="entry name" value="GGCT-like_sf"/>
</dbReference>
<dbReference type="AlphaFoldDB" id="A0A9W4U3Y8"/>
<evidence type="ECO:0000256" key="3">
    <source>
        <dbReference type="SAM" id="MobiDB-lite"/>
    </source>
</evidence>
<dbReference type="EMBL" id="CAOQHR010000001">
    <property type="protein sequence ID" value="CAI6278266.1"/>
    <property type="molecule type" value="Genomic_DNA"/>
</dbReference>
<dbReference type="PANTHER" id="PTHR12192:SF2">
    <property type="entry name" value="GLUTATHIONE-SPECIFIC GAMMA-GLUTAMYLCYCLOTRANSFERASE 2"/>
    <property type="match status" value="1"/>
</dbReference>
<gene>
    <name evidence="4" type="ORF">PDIGIT_LOCUS2001</name>
</gene>
<dbReference type="EC" id="4.3.2.7" evidence="1"/>
<evidence type="ECO:0000313" key="4">
    <source>
        <dbReference type="EMBL" id="CAI6278266.1"/>
    </source>
</evidence>
<reference evidence="4" key="1">
    <citation type="submission" date="2023-01" db="EMBL/GenBank/DDBJ databases">
        <authorList>
            <person name="Van Ghelder C."/>
            <person name="Rancurel C."/>
        </authorList>
    </citation>
    <scope>NUCLEOTIDE SEQUENCE</scope>
    <source>
        <strain evidence="4">CNCM I-4278</strain>
    </source>
</reference>
<comment type="caution">
    <text evidence="4">The sequence shown here is derived from an EMBL/GenBank/DDBJ whole genome shotgun (WGS) entry which is preliminary data.</text>
</comment>
<dbReference type="GO" id="GO:0006751">
    <property type="term" value="P:glutathione catabolic process"/>
    <property type="evidence" value="ECO:0007669"/>
    <property type="project" value="InterPro"/>
</dbReference>
<dbReference type="CDD" id="cd06661">
    <property type="entry name" value="GGCT_like"/>
    <property type="match status" value="1"/>
</dbReference>